<dbReference type="SUPFAM" id="SSF51735">
    <property type="entry name" value="NAD(P)-binding Rossmann-fold domains"/>
    <property type="match status" value="1"/>
</dbReference>
<dbReference type="InterPro" id="IPR020843">
    <property type="entry name" value="ER"/>
</dbReference>
<comment type="caution">
    <text evidence="4">The sequence shown here is derived from an EMBL/GenBank/DDBJ whole genome shotgun (WGS) entry which is preliminary data.</text>
</comment>
<dbReference type="InterPro" id="IPR036291">
    <property type="entry name" value="NAD(P)-bd_dom_sf"/>
</dbReference>
<dbReference type="InterPro" id="IPR014189">
    <property type="entry name" value="Quinone_OxRdtase_PIG3"/>
</dbReference>
<sequence length="328" mass="34069">MAGMRAVVCEGAGGVEVLTIGEIEDPTPAVDEVVINVVAAGVNRADLLQRQGHYPPPPGAPGTIGLEVSGTIAAVGAEVEGWSVGDECCALLAGGGYAEKVVVPAPQVMPVPEGVDLVSAAALPEVVATVWSNVFMTAHLKEGETLLVHGGSSGIGTMAIQLGVAHGARVLCTVGSKDKMDFCHRLGAEVAINYKEAEWASVVNEATGKQGADVILDIMGAKYLQDNVKTLAYDGRLVVIGMQGGTKAELDLGRLMSRRGSITGTGLRVRSVAEKGQILAEVVGHVWPLVAAKKVRPVIQRTYPLEAVAQAHEALEQSNHIGKILLTI</sequence>
<keyword evidence="2" id="KW-0560">Oxidoreductase</keyword>
<evidence type="ECO:0000313" key="4">
    <source>
        <dbReference type="EMBL" id="GAA3577121.1"/>
    </source>
</evidence>
<dbReference type="PANTHER" id="PTHR48106">
    <property type="entry name" value="QUINONE OXIDOREDUCTASE PIG3-RELATED"/>
    <property type="match status" value="1"/>
</dbReference>
<dbReference type="SUPFAM" id="SSF50129">
    <property type="entry name" value="GroES-like"/>
    <property type="match status" value="1"/>
</dbReference>
<dbReference type="NCBIfam" id="TIGR02824">
    <property type="entry name" value="quinone_pig3"/>
    <property type="match status" value="1"/>
</dbReference>
<dbReference type="SMART" id="SM00829">
    <property type="entry name" value="PKS_ER"/>
    <property type="match status" value="1"/>
</dbReference>
<feature type="domain" description="Enoyl reductase (ER)" evidence="3">
    <location>
        <begin position="13"/>
        <end position="326"/>
    </location>
</feature>
<dbReference type="Proteomes" id="UP001501222">
    <property type="component" value="Unassembled WGS sequence"/>
</dbReference>
<dbReference type="EMBL" id="BAABAA010000007">
    <property type="protein sequence ID" value="GAA3577121.1"/>
    <property type="molecule type" value="Genomic_DNA"/>
</dbReference>
<reference evidence="5" key="1">
    <citation type="journal article" date="2019" name="Int. J. Syst. Evol. Microbiol.">
        <title>The Global Catalogue of Microorganisms (GCM) 10K type strain sequencing project: providing services to taxonomists for standard genome sequencing and annotation.</title>
        <authorList>
            <consortium name="The Broad Institute Genomics Platform"/>
            <consortium name="The Broad Institute Genome Sequencing Center for Infectious Disease"/>
            <person name="Wu L."/>
            <person name="Ma J."/>
        </authorList>
    </citation>
    <scope>NUCLEOTIDE SEQUENCE [LARGE SCALE GENOMIC DNA]</scope>
    <source>
        <strain evidence="5">JCM 16928</strain>
    </source>
</reference>
<dbReference type="InterPro" id="IPR011032">
    <property type="entry name" value="GroES-like_sf"/>
</dbReference>
<dbReference type="InterPro" id="IPR013149">
    <property type="entry name" value="ADH-like_C"/>
</dbReference>
<protein>
    <submittedName>
        <fullName evidence="4">NAD(P)H-quinone oxidoreductase</fullName>
    </submittedName>
</protein>
<evidence type="ECO:0000256" key="1">
    <source>
        <dbReference type="ARBA" id="ARBA00022857"/>
    </source>
</evidence>
<dbReference type="Pfam" id="PF00107">
    <property type="entry name" value="ADH_zinc_N"/>
    <property type="match status" value="1"/>
</dbReference>
<dbReference type="CDD" id="cd05276">
    <property type="entry name" value="p53_inducible_oxidoreductase"/>
    <property type="match status" value="1"/>
</dbReference>
<accession>A0ABP6Y401</accession>
<dbReference type="Gene3D" id="3.40.50.720">
    <property type="entry name" value="NAD(P)-binding Rossmann-like Domain"/>
    <property type="match status" value="1"/>
</dbReference>
<keyword evidence="1" id="KW-0521">NADP</keyword>
<evidence type="ECO:0000256" key="2">
    <source>
        <dbReference type="ARBA" id="ARBA00023002"/>
    </source>
</evidence>
<proteinExistence type="predicted"/>
<evidence type="ECO:0000313" key="5">
    <source>
        <dbReference type="Proteomes" id="UP001501222"/>
    </source>
</evidence>
<keyword evidence="5" id="KW-1185">Reference proteome</keyword>
<evidence type="ECO:0000259" key="3">
    <source>
        <dbReference type="SMART" id="SM00829"/>
    </source>
</evidence>
<dbReference type="Gene3D" id="3.90.180.10">
    <property type="entry name" value="Medium-chain alcohol dehydrogenases, catalytic domain"/>
    <property type="match status" value="1"/>
</dbReference>
<dbReference type="InterPro" id="IPR013154">
    <property type="entry name" value="ADH-like_N"/>
</dbReference>
<name>A0ABP6Y401_9ACTN</name>
<dbReference type="PANTHER" id="PTHR48106:SF8">
    <property type="entry name" value="OS02G0805600 PROTEIN"/>
    <property type="match status" value="1"/>
</dbReference>
<organism evidence="4 5">
    <name type="scientific">Kribbella ginsengisoli</name>
    <dbReference type="NCBI Taxonomy" id="363865"/>
    <lineage>
        <taxon>Bacteria</taxon>
        <taxon>Bacillati</taxon>
        <taxon>Actinomycetota</taxon>
        <taxon>Actinomycetes</taxon>
        <taxon>Propionibacteriales</taxon>
        <taxon>Kribbellaceae</taxon>
        <taxon>Kribbella</taxon>
    </lineage>
</organism>
<dbReference type="Pfam" id="PF08240">
    <property type="entry name" value="ADH_N"/>
    <property type="match status" value="1"/>
</dbReference>
<gene>
    <name evidence="4" type="ORF">GCM10022235_53740</name>
</gene>